<reference evidence="2" key="2">
    <citation type="submission" date="2025-09" db="UniProtKB">
        <authorList>
            <consortium name="Ensembl"/>
        </authorList>
    </citation>
    <scope>IDENTIFICATION</scope>
</reference>
<dbReference type="Proteomes" id="UP000694522">
    <property type="component" value="Unplaced"/>
</dbReference>
<dbReference type="GO" id="GO:0030414">
    <property type="term" value="F:peptidase inhibitor activity"/>
    <property type="evidence" value="ECO:0007669"/>
    <property type="project" value="InterPro"/>
</dbReference>
<accession>A0A8B9FEG0</accession>
<dbReference type="FunFam" id="4.10.75.10:FF:000001">
    <property type="entry name" value="Anosmin 1"/>
    <property type="match status" value="1"/>
</dbReference>
<keyword evidence="3" id="KW-1185">Reference proteome</keyword>
<dbReference type="InterPro" id="IPR036645">
    <property type="entry name" value="Elafin-like_sf"/>
</dbReference>
<dbReference type="InterPro" id="IPR008197">
    <property type="entry name" value="WAP_dom"/>
</dbReference>
<organism evidence="2 3">
    <name type="scientific">Amazona collaria</name>
    <name type="common">yellow-billed parrot</name>
    <dbReference type="NCBI Taxonomy" id="241587"/>
    <lineage>
        <taxon>Eukaryota</taxon>
        <taxon>Metazoa</taxon>
        <taxon>Chordata</taxon>
        <taxon>Craniata</taxon>
        <taxon>Vertebrata</taxon>
        <taxon>Euteleostomi</taxon>
        <taxon>Archelosauria</taxon>
        <taxon>Archosauria</taxon>
        <taxon>Dinosauria</taxon>
        <taxon>Saurischia</taxon>
        <taxon>Theropoda</taxon>
        <taxon>Coelurosauria</taxon>
        <taxon>Aves</taxon>
        <taxon>Neognathae</taxon>
        <taxon>Neoaves</taxon>
        <taxon>Telluraves</taxon>
        <taxon>Australaves</taxon>
        <taxon>Psittaciformes</taxon>
        <taxon>Psittacidae</taxon>
        <taxon>Amazona</taxon>
    </lineage>
</organism>
<dbReference type="SUPFAM" id="SSF57256">
    <property type="entry name" value="Elafin-like"/>
    <property type="match status" value="1"/>
</dbReference>
<dbReference type="PROSITE" id="PS51390">
    <property type="entry name" value="WAP"/>
    <property type="match status" value="1"/>
</dbReference>
<dbReference type="Ensembl" id="ENSACOT00000006014.1">
    <property type="protein sequence ID" value="ENSACOP00000005806.1"/>
    <property type="gene ID" value="ENSACOG00000004079.1"/>
</dbReference>
<sequence length="79" mass="8449">CFLHGSAWSCPPVRFHCLMHNPPNQCYTDRHCPRNKKCCPSFCGRKCIGHSLFPPLISGRASGATAPAPISPGGTAGIQ</sequence>
<evidence type="ECO:0000313" key="2">
    <source>
        <dbReference type="Ensembl" id="ENSACOP00000005806.1"/>
    </source>
</evidence>
<proteinExistence type="predicted"/>
<dbReference type="SMART" id="SM00217">
    <property type="entry name" value="WAP"/>
    <property type="match status" value="1"/>
</dbReference>
<reference evidence="2" key="1">
    <citation type="submission" date="2025-08" db="UniProtKB">
        <authorList>
            <consortium name="Ensembl"/>
        </authorList>
    </citation>
    <scope>IDENTIFICATION</scope>
</reference>
<dbReference type="AlphaFoldDB" id="A0A8B9FEG0"/>
<name>A0A8B9FEG0_9PSIT</name>
<evidence type="ECO:0000313" key="3">
    <source>
        <dbReference type="Proteomes" id="UP000694522"/>
    </source>
</evidence>
<dbReference type="Pfam" id="PF00095">
    <property type="entry name" value="WAP"/>
    <property type="match status" value="1"/>
</dbReference>
<feature type="domain" description="WAP" evidence="1">
    <location>
        <begin position="3"/>
        <end position="50"/>
    </location>
</feature>
<evidence type="ECO:0000259" key="1">
    <source>
        <dbReference type="PROSITE" id="PS51390"/>
    </source>
</evidence>
<protein>
    <recommendedName>
        <fullName evidence="1">WAP domain-containing protein</fullName>
    </recommendedName>
</protein>
<dbReference type="GO" id="GO:0005576">
    <property type="term" value="C:extracellular region"/>
    <property type="evidence" value="ECO:0007669"/>
    <property type="project" value="InterPro"/>
</dbReference>
<dbReference type="Gene3D" id="4.10.75.10">
    <property type="entry name" value="Elafin-like"/>
    <property type="match status" value="1"/>
</dbReference>